<evidence type="ECO:0000313" key="1">
    <source>
        <dbReference type="EMBL" id="KAI3745534.1"/>
    </source>
</evidence>
<protein>
    <submittedName>
        <fullName evidence="1">Uncharacterized protein</fullName>
    </submittedName>
</protein>
<sequence>MRTLLLTLLINPLLRLCESSSSDGYEDDDFIYTGQATSILSNLQETIGKIDDFLLFERRYVHGDIVYSADSQMGKVTNVEMVVDLENINEKKLKDINSKKLGRIRSISAGDFVISGPWVGRAEHITDSVTVLFDDGTKCEFTVTGLETEKLVPISPDLMDDSQYPYYPGQRVKGVNLTPSKSSKWFCGSKSKNQDEGTVCSVDTGLVHVNWLGCVLLGSESMPVPPSLQESKDLTPISCFSHSNWQIGDWCMLPKAEHTSFTDHPVHKQSNICSDFQEIFFVLEKGTSDDQQDRKWGVVKAVDANEKTAKVKWESVIEEIVSVYELIEHPDYSYNQGDLVFRLNKDQIVEKCSSDLYLAHIGIVIGLKNGFVEVKWALGFTSKVAPHEVLRVEKSEATPSLNIQQDQDKAELSLDARDKSFSDSDEYDDCLKTVTFNVPQAAVGFLSNVAKSLLGFPFYAAARDHVSENRSISGFDEEDDPVFVETSSEVKVKESCSKNLKDFRQFDMVNDCSDHHFVDKSSISSQVKKCWLKKVE</sequence>
<proteinExistence type="predicted"/>
<reference evidence="2" key="1">
    <citation type="journal article" date="2022" name="Mol. Ecol. Resour.">
        <title>The genomes of chicory, endive, great burdock and yacon provide insights into Asteraceae palaeo-polyploidization history and plant inulin production.</title>
        <authorList>
            <person name="Fan W."/>
            <person name="Wang S."/>
            <person name="Wang H."/>
            <person name="Wang A."/>
            <person name="Jiang F."/>
            <person name="Liu H."/>
            <person name="Zhao H."/>
            <person name="Xu D."/>
            <person name="Zhang Y."/>
        </authorList>
    </citation>
    <scope>NUCLEOTIDE SEQUENCE [LARGE SCALE GENOMIC DNA]</scope>
    <source>
        <strain evidence="2">cv. Yunnan</strain>
    </source>
</reference>
<gene>
    <name evidence="1" type="ORF">L1987_58648</name>
</gene>
<reference evidence="1 2" key="2">
    <citation type="journal article" date="2022" name="Mol. Ecol. Resour.">
        <title>The genomes of chicory, endive, great burdock and yacon provide insights into Asteraceae paleo-polyploidization history and plant inulin production.</title>
        <authorList>
            <person name="Fan W."/>
            <person name="Wang S."/>
            <person name="Wang H."/>
            <person name="Wang A."/>
            <person name="Jiang F."/>
            <person name="Liu H."/>
            <person name="Zhao H."/>
            <person name="Xu D."/>
            <person name="Zhang Y."/>
        </authorList>
    </citation>
    <scope>NUCLEOTIDE SEQUENCE [LARGE SCALE GENOMIC DNA]</scope>
    <source>
        <strain evidence="2">cv. Yunnan</strain>
        <tissue evidence="1">Leaves</tissue>
    </source>
</reference>
<organism evidence="1 2">
    <name type="scientific">Smallanthus sonchifolius</name>
    <dbReference type="NCBI Taxonomy" id="185202"/>
    <lineage>
        <taxon>Eukaryota</taxon>
        <taxon>Viridiplantae</taxon>
        <taxon>Streptophyta</taxon>
        <taxon>Embryophyta</taxon>
        <taxon>Tracheophyta</taxon>
        <taxon>Spermatophyta</taxon>
        <taxon>Magnoliopsida</taxon>
        <taxon>eudicotyledons</taxon>
        <taxon>Gunneridae</taxon>
        <taxon>Pentapetalae</taxon>
        <taxon>asterids</taxon>
        <taxon>campanulids</taxon>
        <taxon>Asterales</taxon>
        <taxon>Asteraceae</taxon>
        <taxon>Asteroideae</taxon>
        <taxon>Heliantheae alliance</taxon>
        <taxon>Millerieae</taxon>
        <taxon>Smallanthus</taxon>
    </lineage>
</organism>
<dbReference type="Proteomes" id="UP001056120">
    <property type="component" value="Linkage Group LG19"/>
</dbReference>
<accession>A0ACB9DFV7</accession>
<dbReference type="EMBL" id="CM042036">
    <property type="protein sequence ID" value="KAI3745534.1"/>
    <property type="molecule type" value="Genomic_DNA"/>
</dbReference>
<evidence type="ECO:0000313" key="2">
    <source>
        <dbReference type="Proteomes" id="UP001056120"/>
    </source>
</evidence>
<name>A0ACB9DFV7_9ASTR</name>
<keyword evidence="2" id="KW-1185">Reference proteome</keyword>
<comment type="caution">
    <text evidence="1">The sequence shown here is derived from an EMBL/GenBank/DDBJ whole genome shotgun (WGS) entry which is preliminary data.</text>
</comment>